<keyword evidence="3 7" id="KW-0223">Dioxygenase</keyword>
<keyword evidence="2 5" id="KW-0479">Metal-binding</keyword>
<dbReference type="AlphaFoldDB" id="A0AB32WZG6"/>
<comment type="similarity">
    <text evidence="1">Belongs to the carotenoid oxygenase family.</text>
</comment>
<name>A0AB32WZG6_THECC</name>
<evidence type="ECO:0000256" key="2">
    <source>
        <dbReference type="ARBA" id="ARBA00022723"/>
    </source>
</evidence>
<organism evidence="6 7">
    <name type="scientific">Theobroma cacao</name>
    <name type="common">Cacao</name>
    <name type="synonym">Cocoa</name>
    <dbReference type="NCBI Taxonomy" id="3641"/>
    <lineage>
        <taxon>Eukaryota</taxon>
        <taxon>Viridiplantae</taxon>
        <taxon>Streptophyta</taxon>
        <taxon>Embryophyta</taxon>
        <taxon>Tracheophyta</taxon>
        <taxon>Spermatophyta</taxon>
        <taxon>Magnoliopsida</taxon>
        <taxon>eudicotyledons</taxon>
        <taxon>Gunneridae</taxon>
        <taxon>Pentapetalae</taxon>
        <taxon>rosids</taxon>
        <taxon>malvids</taxon>
        <taxon>Malvales</taxon>
        <taxon>Malvaceae</taxon>
        <taxon>Byttnerioideae</taxon>
        <taxon>Theobroma</taxon>
    </lineage>
</organism>
<protein>
    <submittedName>
        <fullName evidence="7">Zeaxanthin 7,8(7',8')-cleavage dioxygenase, chromoplastic</fullName>
    </submittedName>
</protein>
<accession>A0AB32WZG6</accession>
<dbReference type="PANTHER" id="PTHR10543">
    <property type="entry name" value="BETA-CAROTENE DIOXYGENASE"/>
    <property type="match status" value="1"/>
</dbReference>
<evidence type="ECO:0000313" key="7">
    <source>
        <dbReference type="RefSeq" id="XP_017982919.1"/>
    </source>
</evidence>
<keyword evidence="3 7" id="KW-0560">Oxidoreductase</keyword>
<gene>
    <name evidence="7" type="primary">LOC18590174</name>
</gene>
<keyword evidence="4 5" id="KW-0408">Iron</keyword>
<feature type="binding site" evidence="5">
    <location>
        <position position="390"/>
    </location>
    <ligand>
        <name>Fe cation</name>
        <dbReference type="ChEBI" id="CHEBI:24875"/>
        <note>catalytic</note>
    </ligand>
</feature>
<proteinExistence type="inferred from homology"/>
<dbReference type="PANTHER" id="PTHR10543:SF58">
    <property type="entry name" value="CAROTENOID CLEAVAGE DIOXYGENASE 4, CHLOROPLASTIC-RELATED"/>
    <property type="match status" value="1"/>
</dbReference>
<dbReference type="Gramene" id="Tc09v2_t022390.1">
    <property type="protein sequence ID" value="Tc09v2_p022390.1"/>
    <property type="gene ID" value="Tc09v2_g022390"/>
</dbReference>
<sequence>MSYIAPISTKLPFAPTKFYPHPSQKLKDRELRILSSIDVQTKTLITNKLQATNNRTKKNTLPLSTSSSLISTLFARSQKLLHNAINVIEPPFHSSVDSGQVFSENFAPIVEELEPTDCQVIQGELPLTLNGAYIRNGPDLQNQPHHFLDFFFGDGMLHCLQLSNGRARYCSRFVKTYKHRLERDAGYPIVPSGSSLYRIVDIVRFLKAIVTGYFDFMKGFGVANTSLAFFANKLVALCEYDLPYVINMTENGDIETLGRWEVNGNPKLLASMTAHPKVDSGTKETFAFRWSLIFPHLTFFRFDKNGVKQKEIPIFSIKQPSFFHDFAITKRFAIFHETQLVFAPMKVMMGRGTLLDYKPNKTPRIGVIRRYALNDSEMKWFEIPGFNTIHILNAYENGDDEIVLVASNIVSLENIFDDAVNIELEKVTINMKTKKISRNILSPRNLECGSINPRYVGKKNRFAYLGVNNQAGMKMSGVVKIDMKVGCEVGRRFYEPGCFGGEPLFVPRDSEDILSDEDDGYLMTYVHNEQTNESKFLVMDAKSPELDIVAMVRLPRRVPYGLHGLFLRKDQIPS</sequence>
<evidence type="ECO:0000256" key="1">
    <source>
        <dbReference type="ARBA" id="ARBA00006787"/>
    </source>
</evidence>
<dbReference type="KEGG" id="tcc:18590174"/>
<evidence type="ECO:0000256" key="4">
    <source>
        <dbReference type="ARBA" id="ARBA00023004"/>
    </source>
</evidence>
<evidence type="ECO:0000256" key="5">
    <source>
        <dbReference type="PIRSR" id="PIRSR604294-1"/>
    </source>
</evidence>
<evidence type="ECO:0000256" key="3">
    <source>
        <dbReference type="ARBA" id="ARBA00022964"/>
    </source>
</evidence>
<feature type="binding site" evidence="5">
    <location>
        <position position="275"/>
    </location>
    <ligand>
        <name>Fe cation</name>
        <dbReference type="ChEBI" id="CHEBI:24875"/>
        <note>catalytic</note>
    </ligand>
</feature>
<feature type="binding site" evidence="5">
    <location>
        <position position="563"/>
    </location>
    <ligand>
        <name>Fe cation</name>
        <dbReference type="ChEBI" id="CHEBI:24875"/>
        <note>catalytic</note>
    </ligand>
</feature>
<dbReference type="Proteomes" id="UP000694886">
    <property type="component" value="Chromosome 9"/>
</dbReference>
<dbReference type="Pfam" id="PF03055">
    <property type="entry name" value="RPE65"/>
    <property type="match status" value="1"/>
</dbReference>
<dbReference type="GO" id="GO:0046872">
    <property type="term" value="F:metal ion binding"/>
    <property type="evidence" value="ECO:0007669"/>
    <property type="project" value="UniProtKB-KW"/>
</dbReference>
<dbReference type="InterPro" id="IPR004294">
    <property type="entry name" value="Carotenoid_Oase"/>
</dbReference>
<dbReference type="GeneID" id="18590174"/>
<dbReference type="RefSeq" id="XP_017982919.1">
    <property type="nucleotide sequence ID" value="XM_018127430.1"/>
</dbReference>
<reference evidence="6" key="1">
    <citation type="journal article" date="1997" name="Nucleic Acids Res.">
        <title>tRNAscan-SE: a program for improved detection of transfer RNA genes in genomic sequence.</title>
        <authorList>
            <person name="Lowe T.M."/>
            <person name="Eddy S.R."/>
        </authorList>
    </citation>
    <scope>NUCLEOTIDE SEQUENCE [LARGE SCALE GENOMIC DNA]</scope>
    <source>
        <strain evidence="6">r\B97-61/B2</strain>
    </source>
</reference>
<reference evidence="7" key="2">
    <citation type="submission" date="2025-08" db="UniProtKB">
        <authorList>
            <consortium name="RefSeq"/>
        </authorList>
    </citation>
    <scope>IDENTIFICATION</scope>
</reference>
<dbReference type="GO" id="GO:0016702">
    <property type="term" value="F:oxidoreductase activity, acting on single donors with incorporation of molecular oxygen, incorporation of two atoms of oxygen"/>
    <property type="evidence" value="ECO:0007669"/>
    <property type="project" value="InterPro"/>
</dbReference>
<feature type="binding site" evidence="5">
    <location>
        <position position="324"/>
    </location>
    <ligand>
        <name>Fe cation</name>
        <dbReference type="ChEBI" id="CHEBI:24875"/>
        <note>catalytic</note>
    </ligand>
</feature>
<comment type="cofactor">
    <cofactor evidence="5">
        <name>Fe(2+)</name>
        <dbReference type="ChEBI" id="CHEBI:29033"/>
    </cofactor>
    <text evidence="5">Binds 1 Fe(2+) ion per subunit.</text>
</comment>
<evidence type="ECO:0000313" key="6">
    <source>
        <dbReference type="Proteomes" id="UP000694886"/>
    </source>
</evidence>